<dbReference type="EMBL" id="QKWP01001848">
    <property type="protein sequence ID" value="RIB06241.1"/>
    <property type="molecule type" value="Genomic_DNA"/>
</dbReference>
<comment type="caution">
    <text evidence="2">The sequence shown here is derived from an EMBL/GenBank/DDBJ whole genome shotgun (WGS) entry which is preliminary data.</text>
</comment>
<keyword evidence="3" id="KW-1185">Reference proteome</keyword>
<organism evidence="2 3">
    <name type="scientific">Gigaspora rosea</name>
    <dbReference type="NCBI Taxonomy" id="44941"/>
    <lineage>
        <taxon>Eukaryota</taxon>
        <taxon>Fungi</taxon>
        <taxon>Fungi incertae sedis</taxon>
        <taxon>Mucoromycota</taxon>
        <taxon>Glomeromycotina</taxon>
        <taxon>Glomeromycetes</taxon>
        <taxon>Diversisporales</taxon>
        <taxon>Gigasporaceae</taxon>
        <taxon>Gigaspora</taxon>
    </lineage>
</organism>
<accession>A0A397U951</accession>
<evidence type="ECO:0000313" key="3">
    <source>
        <dbReference type="Proteomes" id="UP000266673"/>
    </source>
</evidence>
<evidence type="ECO:0008006" key="4">
    <source>
        <dbReference type="Google" id="ProtNLM"/>
    </source>
</evidence>
<feature type="transmembrane region" description="Helical" evidence="1">
    <location>
        <begin position="131"/>
        <end position="152"/>
    </location>
</feature>
<keyword evidence="1" id="KW-0472">Membrane</keyword>
<proteinExistence type="predicted"/>
<name>A0A397U951_9GLOM</name>
<protein>
    <recommendedName>
        <fullName evidence="4">G-protein coupled receptors family 1 profile domain-containing protein</fullName>
    </recommendedName>
</protein>
<dbReference type="AlphaFoldDB" id="A0A397U951"/>
<feature type="transmembrane region" description="Helical" evidence="1">
    <location>
        <begin position="99"/>
        <end position="119"/>
    </location>
</feature>
<evidence type="ECO:0000313" key="2">
    <source>
        <dbReference type="EMBL" id="RIB06241.1"/>
    </source>
</evidence>
<reference evidence="2 3" key="1">
    <citation type="submission" date="2018-06" db="EMBL/GenBank/DDBJ databases">
        <title>Comparative genomics reveals the genomic features of Rhizophagus irregularis, R. cerebriforme, R. diaphanum and Gigaspora rosea, and their symbiotic lifestyle signature.</title>
        <authorList>
            <person name="Morin E."/>
            <person name="San Clemente H."/>
            <person name="Chen E.C.H."/>
            <person name="De La Providencia I."/>
            <person name="Hainaut M."/>
            <person name="Kuo A."/>
            <person name="Kohler A."/>
            <person name="Murat C."/>
            <person name="Tang N."/>
            <person name="Roy S."/>
            <person name="Loubradou J."/>
            <person name="Henrissat B."/>
            <person name="Grigoriev I.V."/>
            <person name="Corradi N."/>
            <person name="Roux C."/>
            <person name="Martin F.M."/>
        </authorList>
    </citation>
    <scope>NUCLEOTIDE SEQUENCE [LARGE SCALE GENOMIC DNA]</scope>
    <source>
        <strain evidence="2 3">DAOM 194757</strain>
    </source>
</reference>
<keyword evidence="1" id="KW-1133">Transmembrane helix</keyword>
<feature type="transmembrane region" description="Helical" evidence="1">
    <location>
        <begin position="17"/>
        <end position="39"/>
    </location>
</feature>
<keyword evidence="1" id="KW-0812">Transmembrane</keyword>
<dbReference type="OrthoDB" id="2423495at2759"/>
<evidence type="ECO:0000256" key="1">
    <source>
        <dbReference type="SAM" id="Phobius"/>
    </source>
</evidence>
<feature type="non-terminal residue" evidence="2">
    <location>
        <position position="156"/>
    </location>
</feature>
<gene>
    <name evidence="2" type="ORF">C2G38_2148140</name>
</gene>
<feature type="transmembrane region" description="Helical" evidence="1">
    <location>
        <begin position="55"/>
        <end position="79"/>
    </location>
</feature>
<dbReference type="Proteomes" id="UP000266673">
    <property type="component" value="Unassembled WGS sequence"/>
</dbReference>
<sequence length="156" mass="18377">MNFIIHEIKPKSNDSMLFVHFVFATLNFVSCLEIFWLIFELKYVKKKVLGVDVKFCLYLNITHFLYSVSQMINLFSIRIEALIEPSLSCDIGGELSPTFLTMNLLVIVIFAFDTIWKNFLRTDSQRFRNFILWSTLFWVSWIASTLGLNRYIPLEL</sequence>